<dbReference type="InterPro" id="IPR004839">
    <property type="entry name" value="Aminotransferase_I/II_large"/>
</dbReference>
<dbReference type="AlphaFoldDB" id="A0A1D6NI26"/>
<dbReference type="InParanoid" id="A0A1D6NI26"/>
<evidence type="ECO:0000256" key="2">
    <source>
        <dbReference type="ARBA" id="ARBA00011738"/>
    </source>
</evidence>
<dbReference type="PANTHER" id="PTHR11751:SF29">
    <property type="entry name" value="ALANINE TRANSAMINASE"/>
    <property type="match status" value="1"/>
</dbReference>
<dbReference type="InterPro" id="IPR015421">
    <property type="entry name" value="PyrdxlP-dep_Trfase_major"/>
</dbReference>
<feature type="domain" description="Aminotransferase class I/classII large" evidence="8">
    <location>
        <begin position="2"/>
        <end position="49"/>
    </location>
</feature>
<evidence type="ECO:0000256" key="7">
    <source>
        <dbReference type="ARBA" id="ARBA00025785"/>
    </source>
</evidence>
<evidence type="ECO:0000259" key="8">
    <source>
        <dbReference type="Pfam" id="PF00155"/>
    </source>
</evidence>
<keyword evidence="3 9" id="KW-0032">Aminotransferase</keyword>
<name>A0A1D6NI26_MAIZE</name>
<evidence type="ECO:0000256" key="6">
    <source>
        <dbReference type="ARBA" id="ARBA00025709"/>
    </source>
</evidence>
<dbReference type="GO" id="GO:0042853">
    <property type="term" value="P:L-alanine catabolic process"/>
    <property type="evidence" value="ECO:0007669"/>
    <property type="project" value="UniProtKB-UniPathway"/>
</dbReference>
<comment type="cofactor">
    <cofactor evidence="1">
        <name>pyridoxal 5'-phosphate</name>
        <dbReference type="ChEBI" id="CHEBI:597326"/>
    </cofactor>
</comment>
<comment type="pathway">
    <text evidence="6">Photosynthesis; C4 acid pathway.</text>
</comment>
<dbReference type="InterPro" id="IPR015424">
    <property type="entry name" value="PyrdxlP-dep_Trfase"/>
</dbReference>
<dbReference type="EMBL" id="CM007649">
    <property type="protein sequence ID" value="ONM40025.1"/>
    <property type="molecule type" value="Genomic_DNA"/>
</dbReference>
<comment type="similarity">
    <text evidence="7">Belongs to the class-I pyridoxal-phosphate-dependent aminotransferase family. Alanine aminotransferase subfamily.</text>
</comment>
<accession>A0A1D6NI26</accession>
<gene>
    <name evidence="9" type="ORF">ZEAMMB73_Zm00001d044135</name>
</gene>
<evidence type="ECO:0000256" key="1">
    <source>
        <dbReference type="ARBA" id="ARBA00001933"/>
    </source>
</evidence>
<dbReference type="InterPro" id="IPR045088">
    <property type="entry name" value="ALAT1/2-like"/>
</dbReference>
<dbReference type="PANTHER" id="PTHR11751">
    <property type="entry name" value="ALANINE AMINOTRANSFERASE"/>
    <property type="match status" value="1"/>
</dbReference>
<comment type="subunit">
    <text evidence="2">Homodimer.</text>
</comment>
<dbReference type="Gene3D" id="3.40.640.10">
    <property type="entry name" value="Type I PLP-dependent aspartate aminotransferase-like (Major domain)"/>
    <property type="match status" value="1"/>
</dbReference>
<dbReference type="SUPFAM" id="SSF53383">
    <property type="entry name" value="PLP-dependent transferases"/>
    <property type="match status" value="1"/>
</dbReference>
<keyword evidence="5" id="KW-0663">Pyridoxal phosphate</keyword>
<protein>
    <submittedName>
        <fullName evidence="9">Alanine aminotransferase 2 mitochondrial</fullName>
    </submittedName>
</protein>
<dbReference type="ExpressionAtlas" id="A0A1D6NI26">
    <property type="expression patterns" value="baseline and differential"/>
</dbReference>
<keyword evidence="4 9" id="KW-0808">Transferase</keyword>
<dbReference type="GO" id="GO:0030170">
    <property type="term" value="F:pyridoxal phosphate binding"/>
    <property type="evidence" value="ECO:0007669"/>
    <property type="project" value="InterPro"/>
</dbReference>
<dbReference type="UniPathway" id="UPA00322"/>
<proteinExistence type="inferred from homology"/>
<dbReference type="STRING" id="4577.A0A1D6NI26"/>
<dbReference type="SMR" id="A0A1D6NI26"/>
<dbReference type="Pfam" id="PF00155">
    <property type="entry name" value="Aminotran_1_2"/>
    <property type="match status" value="1"/>
</dbReference>
<reference evidence="9" key="1">
    <citation type="submission" date="2015-12" db="EMBL/GenBank/DDBJ databases">
        <title>Update maize B73 reference genome by single molecule sequencing technologies.</title>
        <authorList>
            <consortium name="Maize Genome Sequencing Project"/>
            <person name="Ware D."/>
        </authorList>
    </citation>
    <scope>NUCLEOTIDE SEQUENCE [LARGE SCALE GENOMIC DNA]</scope>
    <source>
        <tissue evidence="9">Seedling</tissue>
    </source>
</reference>
<evidence type="ECO:0000256" key="4">
    <source>
        <dbReference type="ARBA" id="ARBA00022679"/>
    </source>
</evidence>
<evidence type="ECO:0000256" key="3">
    <source>
        <dbReference type="ARBA" id="ARBA00022576"/>
    </source>
</evidence>
<organism evidence="9">
    <name type="scientific">Zea mays</name>
    <name type="common">Maize</name>
    <dbReference type="NCBI Taxonomy" id="4577"/>
    <lineage>
        <taxon>Eukaryota</taxon>
        <taxon>Viridiplantae</taxon>
        <taxon>Streptophyta</taxon>
        <taxon>Embryophyta</taxon>
        <taxon>Tracheophyta</taxon>
        <taxon>Spermatophyta</taxon>
        <taxon>Magnoliopsida</taxon>
        <taxon>Liliopsida</taxon>
        <taxon>Poales</taxon>
        <taxon>Poaceae</taxon>
        <taxon>PACMAD clade</taxon>
        <taxon>Panicoideae</taxon>
        <taxon>Andropogonodae</taxon>
        <taxon>Andropogoneae</taxon>
        <taxon>Tripsacinae</taxon>
        <taxon>Zea</taxon>
    </lineage>
</organism>
<dbReference type="UniPathway" id="UPA00528">
    <property type="reaction ID" value="UER00586"/>
</dbReference>
<sequence length="56" mass="6277">MVVPYFLDEETGWALEVDELKKQLEEARSKGISVRALVVINPGNPTGQVIIYLFVT</sequence>
<evidence type="ECO:0000256" key="5">
    <source>
        <dbReference type="ARBA" id="ARBA00022898"/>
    </source>
</evidence>
<evidence type="ECO:0000313" key="9">
    <source>
        <dbReference type="EMBL" id="ONM40025.1"/>
    </source>
</evidence>
<dbReference type="GO" id="GO:0008483">
    <property type="term" value="F:transaminase activity"/>
    <property type="evidence" value="ECO:0007669"/>
    <property type="project" value="UniProtKB-KW"/>
</dbReference>